<keyword evidence="3" id="KW-1185">Reference proteome</keyword>
<dbReference type="PANTHER" id="PTHR33745:SF1">
    <property type="entry name" value="RSBT ANTAGONIST PROTEIN RSBS"/>
    <property type="match status" value="1"/>
</dbReference>
<gene>
    <name evidence="2" type="ORF">GCM10007320_52210</name>
</gene>
<feature type="domain" description="STAS" evidence="1">
    <location>
        <begin position="34"/>
        <end position="118"/>
    </location>
</feature>
<name>A0ABQ3G9N9_9BURK</name>
<dbReference type="SUPFAM" id="SSF52091">
    <property type="entry name" value="SpoIIaa-like"/>
    <property type="match status" value="1"/>
</dbReference>
<sequence>MDATEETRIPVSMIGKVVFASLQIDPHPPLLTWLRDDLSRMVVQHRAGRVLLDLSGTLSLDAYEFEHLVATGRALKLLGARTVLVGMRPGVVAALAALDVDLAALPGARDVEQGLALPLP</sequence>
<accession>A0ABQ3G9N9</accession>
<dbReference type="Proteomes" id="UP000626210">
    <property type="component" value="Unassembled WGS sequence"/>
</dbReference>
<dbReference type="InterPro" id="IPR036513">
    <property type="entry name" value="STAS_dom_sf"/>
</dbReference>
<dbReference type="PANTHER" id="PTHR33745">
    <property type="entry name" value="RSBT ANTAGONIST PROTEIN RSBS-RELATED"/>
    <property type="match status" value="1"/>
</dbReference>
<dbReference type="EMBL" id="BMYK01000024">
    <property type="protein sequence ID" value="GHC97433.1"/>
    <property type="molecule type" value="Genomic_DNA"/>
</dbReference>
<dbReference type="PROSITE" id="PS50801">
    <property type="entry name" value="STAS"/>
    <property type="match status" value="1"/>
</dbReference>
<dbReference type="InterPro" id="IPR051932">
    <property type="entry name" value="Bact_StressResp_Reg"/>
</dbReference>
<dbReference type="InterPro" id="IPR002645">
    <property type="entry name" value="STAS_dom"/>
</dbReference>
<comment type="caution">
    <text evidence="2">The sequence shown here is derived from an EMBL/GenBank/DDBJ whole genome shotgun (WGS) entry which is preliminary data.</text>
</comment>
<dbReference type="CDD" id="cd07041">
    <property type="entry name" value="STAS_RsbR_RsbS_like"/>
    <property type="match status" value="1"/>
</dbReference>
<reference evidence="3" key="1">
    <citation type="journal article" date="2019" name="Int. J. Syst. Evol. Microbiol.">
        <title>The Global Catalogue of Microorganisms (GCM) 10K type strain sequencing project: providing services to taxonomists for standard genome sequencing and annotation.</title>
        <authorList>
            <consortium name="The Broad Institute Genomics Platform"/>
            <consortium name="The Broad Institute Genome Sequencing Center for Infectious Disease"/>
            <person name="Wu L."/>
            <person name="Ma J."/>
        </authorList>
    </citation>
    <scope>NUCLEOTIDE SEQUENCE [LARGE SCALE GENOMIC DNA]</scope>
    <source>
        <strain evidence="3">KCTC 23314</strain>
    </source>
</reference>
<proteinExistence type="predicted"/>
<organism evidence="2 3">
    <name type="scientific">Pseudorhodoferax aquiterrae</name>
    <dbReference type="NCBI Taxonomy" id="747304"/>
    <lineage>
        <taxon>Bacteria</taxon>
        <taxon>Pseudomonadati</taxon>
        <taxon>Pseudomonadota</taxon>
        <taxon>Betaproteobacteria</taxon>
        <taxon>Burkholderiales</taxon>
        <taxon>Comamonadaceae</taxon>
    </lineage>
</organism>
<evidence type="ECO:0000259" key="1">
    <source>
        <dbReference type="PROSITE" id="PS50801"/>
    </source>
</evidence>
<evidence type="ECO:0000313" key="3">
    <source>
        <dbReference type="Proteomes" id="UP000626210"/>
    </source>
</evidence>
<evidence type="ECO:0000313" key="2">
    <source>
        <dbReference type="EMBL" id="GHC97433.1"/>
    </source>
</evidence>
<protein>
    <submittedName>
        <fullName evidence="2">Anti-anti-sigma factor</fullName>
    </submittedName>
</protein>
<dbReference type="Gene3D" id="3.30.750.24">
    <property type="entry name" value="STAS domain"/>
    <property type="match status" value="1"/>
</dbReference>